<dbReference type="InterPro" id="IPR006311">
    <property type="entry name" value="TAT_signal"/>
</dbReference>
<dbReference type="Pfam" id="PF00753">
    <property type="entry name" value="Lactamase_B"/>
    <property type="match status" value="1"/>
</dbReference>
<reference evidence="7" key="1">
    <citation type="journal article" date="2011" name="J. Bacteriol.">
        <title>Genome sequences of eight morphologically diverse alphaproteobacteria.</title>
        <authorList>
            <consortium name="US DOE Joint Genome Institute"/>
            <person name="Brown P.J."/>
            <person name="Kysela D.T."/>
            <person name="Buechlein A."/>
            <person name="Hemmerich C."/>
            <person name="Brun Y.V."/>
        </authorList>
    </citation>
    <scope>NUCLEOTIDE SEQUENCE [LARGE SCALE GENOMIC DNA]</scope>
    <source>
        <strain evidence="7">ATCC 51888 / DSM 1869 / NCIB 11706 / TK 0415</strain>
    </source>
</reference>
<organism evidence="6 7">
    <name type="scientific">Hyphomicrobium denitrificans (strain ATCC 51888 / DSM 1869 / NCIMB 11706 / TK 0415)</name>
    <dbReference type="NCBI Taxonomy" id="582899"/>
    <lineage>
        <taxon>Bacteria</taxon>
        <taxon>Pseudomonadati</taxon>
        <taxon>Pseudomonadota</taxon>
        <taxon>Alphaproteobacteria</taxon>
        <taxon>Hyphomicrobiales</taxon>
        <taxon>Hyphomicrobiaceae</taxon>
        <taxon>Hyphomicrobium</taxon>
    </lineage>
</organism>
<dbReference type="RefSeq" id="WP_013217251.1">
    <property type="nucleotide sequence ID" value="NC_014313.1"/>
</dbReference>
<dbReference type="eggNOG" id="COG0491">
    <property type="taxonomic scope" value="Bacteria"/>
</dbReference>
<dbReference type="PANTHER" id="PTHR42978">
    <property type="entry name" value="QUORUM-QUENCHING LACTONASE YTNP-RELATED-RELATED"/>
    <property type="match status" value="1"/>
</dbReference>
<dbReference type="InterPro" id="IPR001279">
    <property type="entry name" value="Metallo-B-lactamas"/>
</dbReference>
<protein>
    <submittedName>
        <fullName evidence="6">Beta-lactamase domain protein</fullName>
    </submittedName>
</protein>
<proteinExistence type="inferred from homology"/>
<dbReference type="PROSITE" id="PS51318">
    <property type="entry name" value="TAT"/>
    <property type="match status" value="1"/>
</dbReference>
<evidence type="ECO:0000256" key="4">
    <source>
        <dbReference type="ARBA" id="ARBA00022833"/>
    </source>
</evidence>
<evidence type="ECO:0000259" key="5">
    <source>
        <dbReference type="SMART" id="SM00849"/>
    </source>
</evidence>
<keyword evidence="4" id="KW-0862">Zinc</keyword>
<dbReference type="InterPro" id="IPR051013">
    <property type="entry name" value="MBL_superfamily_lactonases"/>
</dbReference>
<evidence type="ECO:0000256" key="2">
    <source>
        <dbReference type="ARBA" id="ARBA00022723"/>
    </source>
</evidence>
<dbReference type="PANTHER" id="PTHR42978:SF6">
    <property type="entry name" value="QUORUM-QUENCHING LACTONASE YTNP-RELATED"/>
    <property type="match status" value="1"/>
</dbReference>
<keyword evidence="7" id="KW-1185">Reference proteome</keyword>
<dbReference type="SUPFAM" id="SSF56281">
    <property type="entry name" value="Metallo-hydrolase/oxidoreductase"/>
    <property type="match status" value="1"/>
</dbReference>
<accession>D8JWY4</accession>
<comment type="similarity">
    <text evidence="1">Belongs to the metallo-beta-lactamase superfamily.</text>
</comment>
<sequence precursor="true">MSDTSEPIKRPFNLDRRQLLAASLGLAAAPALSFATSSNARAAAALLGSAQPKFYRFKLGDFEITTISDSDVFIDGPFPLIGGNASEPDVHALMRDNLLPERKYQPGFTPTIVNTGKQLILLDAGNGANGFVPRPNGGWLAAQLGPAGFKPEDIDVVALSHGHPDHVGGIIENGKPLFPNARYVIGQIEHDFWTPEGKLPDDLEKFAQVYRANSKPVMEKINFIKPGDDVVTGIRAIEAYGHTPGHLAFMIESGGKSLLWWGDCAHHQVASLARPDWHCVFDADKPLAAATRRRVFDMAATDRLPVIGYHMPFPSIGFVERTAPESYGWLAHTYQLNL</sequence>
<dbReference type="GO" id="GO:0046872">
    <property type="term" value="F:metal ion binding"/>
    <property type="evidence" value="ECO:0007669"/>
    <property type="project" value="UniProtKB-KW"/>
</dbReference>
<dbReference type="EMBL" id="CP002083">
    <property type="protein sequence ID" value="ADJ25092.1"/>
    <property type="molecule type" value="Genomic_DNA"/>
</dbReference>
<dbReference type="Proteomes" id="UP000002033">
    <property type="component" value="Chromosome"/>
</dbReference>
<dbReference type="KEGG" id="hdn:Hden_3299"/>
<evidence type="ECO:0000256" key="1">
    <source>
        <dbReference type="ARBA" id="ARBA00007749"/>
    </source>
</evidence>
<dbReference type="AlphaFoldDB" id="D8JWY4"/>
<dbReference type="HOGENOM" id="CLU_056519_0_0_5"/>
<dbReference type="Gene3D" id="3.60.15.10">
    <property type="entry name" value="Ribonuclease Z/Hydroxyacylglutathione hydrolase-like"/>
    <property type="match status" value="1"/>
</dbReference>
<dbReference type="InterPro" id="IPR036866">
    <property type="entry name" value="RibonucZ/Hydroxyglut_hydro"/>
</dbReference>
<evidence type="ECO:0000313" key="7">
    <source>
        <dbReference type="Proteomes" id="UP000002033"/>
    </source>
</evidence>
<feature type="domain" description="Metallo-beta-lactamase" evidence="5">
    <location>
        <begin position="107"/>
        <end position="310"/>
    </location>
</feature>
<name>D8JWY4_HYPDA</name>
<dbReference type="STRING" id="582899.Hden_3299"/>
<dbReference type="OrthoDB" id="9773738at2"/>
<gene>
    <name evidence="6" type="ordered locus">Hden_3299</name>
</gene>
<dbReference type="SMART" id="SM00849">
    <property type="entry name" value="Lactamase_B"/>
    <property type="match status" value="1"/>
</dbReference>
<evidence type="ECO:0000256" key="3">
    <source>
        <dbReference type="ARBA" id="ARBA00022801"/>
    </source>
</evidence>
<keyword evidence="2" id="KW-0479">Metal-binding</keyword>
<evidence type="ECO:0000313" key="6">
    <source>
        <dbReference type="EMBL" id="ADJ25092.1"/>
    </source>
</evidence>
<dbReference type="CDD" id="cd07720">
    <property type="entry name" value="OPHC2-like_MBL-fold"/>
    <property type="match status" value="1"/>
</dbReference>
<dbReference type="GO" id="GO:0016787">
    <property type="term" value="F:hydrolase activity"/>
    <property type="evidence" value="ECO:0007669"/>
    <property type="project" value="UniProtKB-KW"/>
</dbReference>
<keyword evidence="3" id="KW-0378">Hydrolase</keyword>